<proteinExistence type="predicted"/>
<comment type="caution">
    <text evidence="2">The sequence shown here is derived from an EMBL/GenBank/DDBJ whole genome shotgun (WGS) entry which is preliminary data.</text>
</comment>
<sequence length="120" mass="13517">MSVPHLSKIAQRLSSLVEKSSPVTKILSKYSKEIKIVSIASTGLGSVVGGTLYAMDYVIKSNLISVNEKINGLDKRIDRVEKKNDEVEKRFNEKFNNIESRYGNFGERLARIEAKIENNK</sequence>
<name>A0A015I2W6_RHIIW</name>
<dbReference type="Proteomes" id="UP000022910">
    <property type="component" value="Unassembled WGS sequence"/>
</dbReference>
<keyword evidence="1" id="KW-0175">Coiled coil</keyword>
<keyword evidence="3" id="KW-1185">Reference proteome</keyword>
<dbReference type="HOGENOM" id="CLU_2050856_0_0_1"/>
<dbReference type="OrthoDB" id="2336738at2759"/>
<feature type="coiled-coil region" evidence="1">
    <location>
        <begin position="63"/>
        <end position="97"/>
    </location>
</feature>
<dbReference type="AlphaFoldDB" id="A0A015I2W6"/>
<evidence type="ECO:0000313" key="3">
    <source>
        <dbReference type="Proteomes" id="UP000022910"/>
    </source>
</evidence>
<evidence type="ECO:0000313" key="2">
    <source>
        <dbReference type="EMBL" id="EXX51347.1"/>
    </source>
</evidence>
<dbReference type="EMBL" id="JEMT01029674">
    <property type="protein sequence ID" value="EXX51347.1"/>
    <property type="molecule type" value="Genomic_DNA"/>
</dbReference>
<evidence type="ECO:0000256" key="1">
    <source>
        <dbReference type="SAM" id="Coils"/>
    </source>
</evidence>
<protein>
    <submittedName>
        <fullName evidence="2">Uncharacterized protein</fullName>
    </submittedName>
</protein>
<accession>A0A015I2W6</accession>
<dbReference type="Gene3D" id="3.90.20.10">
    <property type="match status" value="1"/>
</dbReference>
<gene>
    <name evidence="2" type="ORF">RirG_262730</name>
</gene>
<reference evidence="2 3" key="1">
    <citation type="submission" date="2014-02" db="EMBL/GenBank/DDBJ databases">
        <title>Single nucleus genome sequencing reveals high similarity among nuclei of an endomycorrhizal fungus.</title>
        <authorList>
            <person name="Lin K."/>
            <person name="Geurts R."/>
            <person name="Zhang Z."/>
            <person name="Limpens E."/>
            <person name="Saunders D.G."/>
            <person name="Mu D."/>
            <person name="Pang E."/>
            <person name="Cao H."/>
            <person name="Cha H."/>
            <person name="Lin T."/>
            <person name="Zhou Q."/>
            <person name="Shang Y."/>
            <person name="Li Y."/>
            <person name="Ivanov S."/>
            <person name="Sharma T."/>
            <person name="Velzen R.V."/>
            <person name="Ruijter N.D."/>
            <person name="Aanen D.K."/>
            <person name="Win J."/>
            <person name="Kamoun S."/>
            <person name="Bisseling T."/>
            <person name="Huang S."/>
        </authorList>
    </citation>
    <scope>NUCLEOTIDE SEQUENCE [LARGE SCALE GENOMIC DNA]</scope>
    <source>
        <strain evidence="3">DAOM197198w</strain>
    </source>
</reference>
<organism evidence="2 3">
    <name type="scientific">Rhizophagus irregularis (strain DAOM 197198w)</name>
    <name type="common">Glomus intraradices</name>
    <dbReference type="NCBI Taxonomy" id="1432141"/>
    <lineage>
        <taxon>Eukaryota</taxon>
        <taxon>Fungi</taxon>
        <taxon>Fungi incertae sedis</taxon>
        <taxon>Mucoromycota</taxon>
        <taxon>Glomeromycotina</taxon>
        <taxon>Glomeromycetes</taxon>
        <taxon>Glomerales</taxon>
        <taxon>Glomeraceae</taxon>
        <taxon>Rhizophagus</taxon>
    </lineage>
</organism>